<dbReference type="RefSeq" id="WP_011954159.1">
    <property type="nucleotide sequence ID" value="NC_009515.1"/>
</dbReference>
<dbReference type="eggNOG" id="arCOG04858">
    <property type="taxonomic scope" value="Archaea"/>
</dbReference>
<comment type="similarity">
    <text evidence="3">Belongs to the methyl-coenzyme M reductase gamma subunit family.</text>
</comment>
<evidence type="ECO:0000256" key="5">
    <source>
        <dbReference type="ARBA" id="ARBA00022679"/>
    </source>
</evidence>
<dbReference type="HOGENOM" id="CLU_1092436_0_0_2"/>
<evidence type="ECO:0000256" key="8">
    <source>
        <dbReference type="PIRNR" id="PIRNR000264"/>
    </source>
</evidence>
<dbReference type="NCBIfam" id="TIGR03259">
    <property type="entry name" value="met_CoM_red_gam"/>
    <property type="match status" value="1"/>
</dbReference>
<name>A5ULN0_METS3</name>
<gene>
    <name evidence="9" type="ordered locus">Msm_0903</name>
</gene>
<evidence type="ECO:0000256" key="3">
    <source>
        <dbReference type="ARBA" id="ARBA00008740"/>
    </source>
</evidence>
<dbReference type="PATRIC" id="fig|420247.28.peg.900"/>
<dbReference type="BioCyc" id="MSMI420247:GHWZ-923-MONOMER"/>
<dbReference type="InterPro" id="IPR003178">
    <property type="entry name" value="Me_CoM_Rdtase_gsu"/>
</dbReference>
<comment type="cofactor">
    <cofactor evidence="1">
        <name>coenzyme F430</name>
        <dbReference type="ChEBI" id="CHEBI:60540"/>
    </cofactor>
</comment>
<evidence type="ECO:0000256" key="7">
    <source>
        <dbReference type="ARBA" id="ARBA00047772"/>
    </source>
</evidence>
<organism evidence="9 10">
    <name type="scientific">Methanobrevibacter smithii (strain ATCC 35061 / DSM 861 / OCM 144 / PS)</name>
    <dbReference type="NCBI Taxonomy" id="420247"/>
    <lineage>
        <taxon>Archaea</taxon>
        <taxon>Methanobacteriati</taxon>
        <taxon>Methanobacteriota</taxon>
        <taxon>Methanomada group</taxon>
        <taxon>Methanobacteria</taxon>
        <taxon>Methanobacteriales</taxon>
        <taxon>Methanobacteriaceae</taxon>
        <taxon>Methanobrevibacter</taxon>
    </lineage>
</organism>
<comment type="catalytic activity">
    <reaction evidence="7">
        <text>coenzyme B + methyl-coenzyme M = methane + coenzyme M-coenzyme B heterodisulfide</text>
        <dbReference type="Rhea" id="RHEA:12532"/>
        <dbReference type="ChEBI" id="CHEBI:16183"/>
        <dbReference type="ChEBI" id="CHEBI:58286"/>
        <dbReference type="ChEBI" id="CHEBI:58411"/>
        <dbReference type="ChEBI" id="CHEBI:58596"/>
        <dbReference type="EC" id="2.8.4.1"/>
    </reaction>
    <physiologicalReaction direction="left-to-right" evidence="7">
        <dbReference type="Rhea" id="RHEA:12533"/>
    </physiologicalReaction>
</comment>
<evidence type="ECO:0000256" key="1">
    <source>
        <dbReference type="ARBA" id="ARBA00001952"/>
    </source>
</evidence>
<dbReference type="InterPro" id="IPR009024">
    <property type="entry name" value="Me_CoM_Rdtase_Fd-like_fold"/>
</dbReference>
<dbReference type="UniPathway" id="UPA00646">
    <property type="reaction ID" value="UER00699"/>
</dbReference>
<evidence type="ECO:0000256" key="4">
    <source>
        <dbReference type="ARBA" id="ARBA00011155"/>
    </source>
</evidence>
<evidence type="ECO:0000256" key="2">
    <source>
        <dbReference type="ARBA" id="ARBA00005149"/>
    </source>
</evidence>
<dbReference type="PIRSF" id="PIRSF000264">
    <property type="entry name" value="Meth_CoM_rd_gama"/>
    <property type="match status" value="1"/>
</dbReference>
<dbReference type="AlphaFoldDB" id="A5ULN0"/>
<accession>A5ULN0</accession>
<proteinExistence type="inferred from homology"/>
<evidence type="ECO:0000313" key="9">
    <source>
        <dbReference type="EMBL" id="ABQ87108.1"/>
    </source>
</evidence>
<dbReference type="InterPro" id="IPR036994">
    <property type="entry name" value="Me_CoM_Rdtase_gsu_sf"/>
</dbReference>
<keyword evidence="5 8" id="KW-0808">Transferase</keyword>
<reference evidence="9 10" key="1">
    <citation type="journal article" date="2007" name="Proc. Natl. Acad. Sci. U.S.A.">
        <title>Genomic and metabolic adaptations of Methanobrevibacter smithii to the human gut.</title>
        <authorList>
            <person name="Samuel B.S."/>
            <person name="Hansen E.E."/>
            <person name="Manchester J.K."/>
            <person name="Coutinho P.M."/>
            <person name="Henrissat B."/>
            <person name="Fulton R."/>
            <person name="Latreille P."/>
            <person name="Kim K."/>
            <person name="Wilson R.K."/>
            <person name="Gordon J.I."/>
        </authorList>
    </citation>
    <scope>NUCLEOTIDE SEQUENCE [LARGE SCALE GENOMIC DNA]</scope>
    <source>
        <strain evidence="10">ATCC 35061 / DSM 861 / OCM 144 / PS</strain>
    </source>
</reference>
<comment type="subunit">
    <text evidence="4">MCR is a hexamer of two alpha, two beta, and two gamma chains, forming a dimer of heterotrimers.</text>
</comment>
<sequence length="268" mass="30591">MSYKAQFTPGETKIAENRRKHMDPTHKFKKIREVSDEGLVRILGHRNPGENYKTVHPPLDEMDMGGDIIREMVEPTPGAKQGIRVRYIQFADSMYNAPAQPYDRARTYMWRYRGVDTGTLSGRQVIEIREQDLEKISKELVETDIFDPAKSGMRGATVHGHSLRLDENGLMFDALQRYVFDEESGHIMYVKDQVGRPLDEAVDVGVPLEEDYLKDITTIYREDNVGLRSDDEAVDIVETIHSSRTKGGYGLGVFSKDLKMRLGEYDGE</sequence>
<dbReference type="Gene3D" id="3.90.320.20">
    <property type="entry name" value="Methyl-coenzyme M reductase, gamma subunit"/>
    <property type="match status" value="1"/>
</dbReference>
<dbReference type="Proteomes" id="UP000001992">
    <property type="component" value="Chromosome"/>
</dbReference>
<dbReference type="SUPFAM" id="SSF55088">
    <property type="entry name" value="Methyl-coenzyme M reductase subunits"/>
    <property type="match status" value="1"/>
</dbReference>
<dbReference type="GeneID" id="78817538"/>
<evidence type="ECO:0000256" key="6">
    <source>
        <dbReference type="ARBA" id="ARBA00022994"/>
    </source>
</evidence>
<dbReference type="GO" id="GO:0050524">
    <property type="term" value="F:coenzyme-B sulfoethylthiotransferase activity"/>
    <property type="evidence" value="ECO:0007669"/>
    <property type="project" value="UniProtKB-UniRule"/>
</dbReference>
<dbReference type="EC" id="2.8.4.1" evidence="8"/>
<keyword evidence="6 8" id="KW-0484">Methanogenesis</keyword>
<dbReference type="EnsemblBacteria" id="ABQ87108">
    <property type="protein sequence ID" value="ABQ87108"/>
    <property type="gene ID" value="Msm_0903"/>
</dbReference>
<protein>
    <recommendedName>
        <fullName evidence="8">Methyl-coenzyme M reductase subunit gamma</fullName>
        <ecNumber evidence="8">2.8.4.1</ecNumber>
    </recommendedName>
</protein>
<dbReference type="Pfam" id="PF02240">
    <property type="entry name" value="MCR_gamma"/>
    <property type="match status" value="1"/>
</dbReference>
<dbReference type="EMBL" id="CP000678">
    <property type="protein sequence ID" value="ABQ87108.1"/>
    <property type="molecule type" value="Genomic_DNA"/>
</dbReference>
<dbReference type="KEGG" id="msi:Msm_0903"/>
<comment type="pathway">
    <text evidence="2 8">One-carbon metabolism; methyl-coenzyme M reduction; methane from methyl-coenzyme M: step 1/1.</text>
</comment>
<dbReference type="STRING" id="420247.Msm_0903"/>
<comment type="subunit">
    <text evidence="8">Hexamer of two alpha, two beta, and two gamma chains.</text>
</comment>
<keyword evidence="10" id="KW-1185">Reference proteome</keyword>
<evidence type="ECO:0000313" key="10">
    <source>
        <dbReference type="Proteomes" id="UP000001992"/>
    </source>
</evidence>
<dbReference type="GO" id="GO:0015948">
    <property type="term" value="P:methanogenesis"/>
    <property type="evidence" value="ECO:0007669"/>
    <property type="project" value="UniProtKB-UniRule"/>
</dbReference>